<proteinExistence type="predicted"/>
<dbReference type="Proteomes" id="UP000305921">
    <property type="component" value="Unassembled WGS sequence"/>
</dbReference>
<name>A0A5R9DSI7_9ACTN</name>
<evidence type="ECO:0000313" key="1">
    <source>
        <dbReference type="EMBL" id="TLQ38965.1"/>
    </source>
</evidence>
<dbReference type="RefSeq" id="WP_138058335.1">
    <property type="nucleotide sequence ID" value="NZ_VAWE01000003.1"/>
</dbReference>
<accession>A0A5R9DSI7</accession>
<dbReference type="OrthoDB" id="4149371at2"/>
<protein>
    <submittedName>
        <fullName evidence="1">Uncharacterized protein</fullName>
    </submittedName>
</protein>
<dbReference type="EMBL" id="VAWE01000003">
    <property type="protein sequence ID" value="TLQ38965.1"/>
    <property type="molecule type" value="Genomic_DNA"/>
</dbReference>
<keyword evidence="2" id="KW-1185">Reference proteome</keyword>
<organism evidence="1 2">
    <name type="scientific">Streptomyces marianii</name>
    <dbReference type="NCBI Taxonomy" id="1817406"/>
    <lineage>
        <taxon>Bacteria</taxon>
        <taxon>Bacillati</taxon>
        <taxon>Actinomycetota</taxon>
        <taxon>Actinomycetes</taxon>
        <taxon>Kitasatosporales</taxon>
        <taxon>Streptomycetaceae</taxon>
        <taxon>Streptomyces</taxon>
    </lineage>
</organism>
<sequence length="270" mass="29925">MMDELRFDSEIGTIAVTARENSLSIEKAMGTHSLRLQLELKLPSTGAGGRAVILEADLYARFGAAQKAWLGTATRALAFTPGAIVRPHLQYLLTSAQLLALEDHRTGDDLQLALDVRAVLPQAAGYPGCSPATLNIDVAESRWRQQLEGLGRSLAFELSIPFPADNEPHQEAVGHLREAQRRLRDDDIDGSLLEARRALEYIKDHSGWSWPGKKPKEQRLQDERWAWIRAGLEDQTSGAVHADAVTRHFSYTRAEVETMIAMVTALLRLV</sequence>
<reference evidence="1 2" key="1">
    <citation type="submission" date="2019-05" db="EMBL/GenBank/DDBJ databases">
        <title>Streptomyces marianii sp. nov., a novel marine actinomycete from southern coast of India.</title>
        <authorList>
            <person name="Iniyan A.M."/>
            <person name="Wink J."/>
            <person name="Ramprasad E."/>
            <person name="Ramana C.V."/>
            <person name="Bunk B."/>
            <person name="Sproer C."/>
            <person name="Joseph F.-J.R.S."/>
            <person name="Vincent S.G.P."/>
        </authorList>
    </citation>
    <scope>NUCLEOTIDE SEQUENCE [LARGE SCALE GENOMIC DNA]</scope>
    <source>
        <strain evidence="1 2">ICN19</strain>
    </source>
</reference>
<gene>
    <name evidence="1" type="ORF">FEF34_39800</name>
</gene>
<dbReference type="AlphaFoldDB" id="A0A5R9DSI7"/>
<evidence type="ECO:0000313" key="2">
    <source>
        <dbReference type="Proteomes" id="UP000305921"/>
    </source>
</evidence>
<comment type="caution">
    <text evidence="1">The sequence shown here is derived from an EMBL/GenBank/DDBJ whole genome shotgun (WGS) entry which is preliminary data.</text>
</comment>